<dbReference type="InterPro" id="IPR039697">
    <property type="entry name" value="Alcohol_dehydrogenase_Fe"/>
</dbReference>
<dbReference type="FunFam" id="3.40.50.1970:FF:000003">
    <property type="entry name" value="Alcohol dehydrogenase, iron-containing"/>
    <property type="match status" value="1"/>
</dbReference>
<comment type="caution">
    <text evidence="6">The sequence shown here is derived from an EMBL/GenBank/DDBJ whole genome shotgun (WGS) entry which is preliminary data.</text>
</comment>
<dbReference type="GO" id="GO:0046872">
    <property type="term" value="F:metal ion binding"/>
    <property type="evidence" value="ECO:0007669"/>
    <property type="project" value="InterPro"/>
</dbReference>
<protein>
    <submittedName>
        <fullName evidence="6">NAD-dependent alcohol dehydrogenase</fullName>
    </submittedName>
</protein>
<organism evidence="6 7">
    <name type="scientific">candidate division TA06 bacterium</name>
    <dbReference type="NCBI Taxonomy" id="2250710"/>
    <lineage>
        <taxon>Bacteria</taxon>
        <taxon>Bacteria division TA06</taxon>
    </lineage>
</organism>
<evidence type="ECO:0000313" key="7">
    <source>
        <dbReference type="Proteomes" id="UP000282321"/>
    </source>
</evidence>
<keyword evidence="3" id="KW-0520">NAD</keyword>
<comment type="similarity">
    <text evidence="1">Belongs to the iron-containing alcohol dehydrogenase family.</text>
</comment>
<dbReference type="InterPro" id="IPR018211">
    <property type="entry name" value="ADH_Fe_CS"/>
</dbReference>
<sequence length="255" mass="27849">MIKDFSYFNPVKIMFGNLLSEGIKEFYENHPGKLLLITGKKSQFENGNYAKVERVLNQYSISFEVWPNVTPNPTYNEIDKALKLENDYSGIIALGGGSVIDASKCMGAVIKNKKSIRELLTSGEFDNIPIIAIPTTAGTGSSVTQFTVIMDRESKDKRGYSHGTFFPEIAVADPAFTLSMPRSLTANTGLDALTHLIEAYLSRKANPITDALALEGIDIIKGNILKAYKNPDDKKARSNMLYAALLGGITISQAG</sequence>
<dbReference type="PANTHER" id="PTHR11496">
    <property type="entry name" value="ALCOHOL DEHYDROGENASE"/>
    <property type="match status" value="1"/>
</dbReference>
<evidence type="ECO:0000313" key="6">
    <source>
        <dbReference type="EMBL" id="RKX64654.1"/>
    </source>
</evidence>
<dbReference type="PANTHER" id="PTHR11496:SF102">
    <property type="entry name" value="ALCOHOL DEHYDROGENASE 4"/>
    <property type="match status" value="1"/>
</dbReference>
<accession>A0A660S700</accession>
<dbReference type="Pfam" id="PF25137">
    <property type="entry name" value="ADH_Fe_C"/>
    <property type="match status" value="1"/>
</dbReference>
<dbReference type="SUPFAM" id="SSF56796">
    <property type="entry name" value="Dehydroquinate synthase-like"/>
    <property type="match status" value="1"/>
</dbReference>
<feature type="domain" description="Alcohol dehydrogenase iron-type/glycerol dehydrogenase GldA" evidence="4">
    <location>
        <begin position="10"/>
        <end position="174"/>
    </location>
</feature>
<dbReference type="GO" id="GO:0004022">
    <property type="term" value="F:alcohol dehydrogenase (NAD+) activity"/>
    <property type="evidence" value="ECO:0007669"/>
    <property type="project" value="TreeGrafter"/>
</dbReference>
<dbReference type="CDD" id="cd08551">
    <property type="entry name" value="Fe-ADH"/>
    <property type="match status" value="1"/>
</dbReference>
<evidence type="ECO:0000256" key="2">
    <source>
        <dbReference type="ARBA" id="ARBA00023002"/>
    </source>
</evidence>
<evidence type="ECO:0000256" key="1">
    <source>
        <dbReference type="ARBA" id="ARBA00007358"/>
    </source>
</evidence>
<dbReference type="InterPro" id="IPR001670">
    <property type="entry name" value="ADH_Fe/GldA"/>
</dbReference>
<dbReference type="Pfam" id="PF00465">
    <property type="entry name" value="Fe-ADH"/>
    <property type="match status" value="1"/>
</dbReference>
<dbReference type="Gene3D" id="1.20.1090.10">
    <property type="entry name" value="Dehydroquinate synthase-like - alpha domain"/>
    <property type="match status" value="1"/>
</dbReference>
<dbReference type="PROSITE" id="PS00913">
    <property type="entry name" value="ADH_IRON_1"/>
    <property type="match status" value="1"/>
</dbReference>
<name>A0A660S700_UNCT6</name>
<keyword evidence="2" id="KW-0560">Oxidoreductase</keyword>
<evidence type="ECO:0000259" key="5">
    <source>
        <dbReference type="Pfam" id="PF25137"/>
    </source>
</evidence>
<dbReference type="InterPro" id="IPR056798">
    <property type="entry name" value="ADH_Fe_C"/>
</dbReference>
<feature type="non-terminal residue" evidence="6">
    <location>
        <position position="255"/>
    </location>
</feature>
<gene>
    <name evidence="6" type="ORF">DRP44_07945</name>
</gene>
<dbReference type="AlphaFoldDB" id="A0A660S700"/>
<evidence type="ECO:0000256" key="3">
    <source>
        <dbReference type="ARBA" id="ARBA00023027"/>
    </source>
</evidence>
<dbReference type="EMBL" id="QNBC01000143">
    <property type="protein sequence ID" value="RKX64654.1"/>
    <property type="molecule type" value="Genomic_DNA"/>
</dbReference>
<dbReference type="Gene3D" id="3.40.50.1970">
    <property type="match status" value="1"/>
</dbReference>
<dbReference type="Proteomes" id="UP000282321">
    <property type="component" value="Unassembled WGS sequence"/>
</dbReference>
<evidence type="ECO:0000259" key="4">
    <source>
        <dbReference type="Pfam" id="PF00465"/>
    </source>
</evidence>
<reference evidence="6 7" key="1">
    <citation type="submission" date="2018-06" db="EMBL/GenBank/DDBJ databases">
        <title>Extensive metabolic versatility and redundancy in microbially diverse, dynamic hydrothermal sediments.</title>
        <authorList>
            <person name="Dombrowski N."/>
            <person name="Teske A."/>
            <person name="Baker B.J."/>
        </authorList>
    </citation>
    <scope>NUCLEOTIDE SEQUENCE [LARGE SCALE GENOMIC DNA]</scope>
    <source>
        <strain evidence="6">B35_G9</strain>
    </source>
</reference>
<proteinExistence type="inferred from homology"/>
<feature type="domain" description="Fe-containing alcohol dehydrogenase-like C-terminal" evidence="5">
    <location>
        <begin position="185"/>
        <end position="255"/>
    </location>
</feature>